<dbReference type="PANTHER" id="PTHR30182:SF1">
    <property type="entry name" value="L-SERINE DEHYDRATASE 1"/>
    <property type="match status" value="1"/>
</dbReference>
<keyword evidence="14" id="KW-1185">Reference proteome</keyword>
<keyword evidence="4 11" id="KW-0312">Gluconeogenesis</keyword>
<evidence type="ECO:0000256" key="4">
    <source>
        <dbReference type="ARBA" id="ARBA00022432"/>
    </source>
</evidence>
<accession>A0A1H8WRU1</accession>
<dbReference type="RefSeq" id="WP_091748522.1">
    <property type="nucleotide sequence ID" value="NZ_FODY01000017.1"/>
</dbReference>
<evidence type="ECO:0000256" key="2">
    <source>
        <dbReference type="ARBA" id="ARBA00004742"/>
    </source>
</evidence>
<dbReference type="InterPro" id="IPR051318">
    <property type="entry name" value="Fe-S_L-Ser"/>
</dbReference>
<proteinExistence type="inferred from homology"/>
<dbReference type="Proteomes" id="UP000198847">
    <property type="component" value="Unassembled WGS sequence"/>
</dbReference>
<dbReference type="Pfam" id="PF03313">
    <property type="entry name" value="SDH_alpha"/>
    <property type="match status" value="1"/>
</dbReference>
<gene>
    <name evidence="13" type="ORF">SAMN04490178_11756</name>
</gene>
<dbReference type="GO" id="GO:0006094">
    <property type="term" value="P:gluconeogenesis"/>
    <property type="evidence" value="ECO:0007669"/>
    <property type="project" value="UniProtKB-KW"/>
</dbReference>
<comment type="similarity">
    <text evidence="3 11">Belongs to the iron-sulfur dependent L-serine dehydratase family.</text>
</comment>
<dbReference type="GO" id="GO:0051539">
    <property type="term" value="F:4 iron, 4 sulfur cluster binding"/>
    <property type="evidence" value="ECO:0007669"/>
    <property type="project" value="UniProtKB-UniRule"/>
</dbReference>
<reference evidence="13 14" key="1">
    <citation type="submission" date="2016-10" db="EMBL/GenBank/DDBJ databases">
        <authorList>
            <person name="de Groot N.N."/>
        </authorList>
    </citation>
    <scope>NUCLEOTIDE SEQUENCE [LARGE SCALE GENOMIC DNA]</scope>
    <source>
        <strain evidence="13 14">DSM 13305</strain>
    </source>
</reference>
<protein>
    <recommendedName>
        <fullName evidence="11">L-serine dehydratase</fullName>
        <ecNumber evidence="11">4.3.1.17</ecNumber>
    </recommendedName>
</protein>
<comment type="cofactor">
    <cofactor evidence="1 11">
        <name>[4Fe-4S] cluster</name>
        <dbReference type="ChEBI" id="CHEBI:49883"/>
    </cofactor>
</comment>
<feature type="domain" description="Serine dehydratase-like alpha subunit" evidence="12">
    <location>
        <begin position="17"/>
        <end position="272"/>
    </location>
</feature>
<evidence type="ECO:0000313" key="14">
    <source>
        <dbReference type="Proteomes" id="UP000198847"/>
    </source>
</evidence>
<comment type="catalytic activity">
    <reaction evidence="10 11">
        <text>L-serine = pyruvate + NH4(+)</text>
        <dbReference type="Rhea" id="RHEA:19169"/>
        <dbReference type="ChEBI" id="CHEBI:15361"/>
        <dbReference type="ChEBI" id="CHEBI:28938"/>
        <dbReference type="ChEBI" id="CHEBI:33384"/>
        <dbReference type="EC" id="4.3.1.17"/>
    </reaction>
</comment>
<evidence type="ECO:0000256" key="3">
    <source>
        <dbReference type="ARBA" id="ARBA00008636"/>
    </source>
</evidence>
<keyword evidence="8 11" id="KW-0411">Iron-sulfur</keyword>
<dbReference type="InterPro" id="IPR036148">
    <property type="entry name" value="MmgE/PrpD_sf"/>
</dbReference>
<dbReference type="InterPro" id="IPR004642">
    <property type="entry name" value="Ser_deHydtase_asu"/>
</dbReference>
<evidence type="ECO:0000313" key="13">
    <source>
        <dbReference type="EMBL" id="SEP30147.1"/>
    </source>
</evidence>
<dbReference type="InterPro" id="IPR005130">
    <property type="entry name" value="Ser_deHydtase-like_asu"/>
</dbReference>
<sequence length="286" mass="29130">MNYGYIADLVSLATERKQQLSDIVLATETANSDYPAAYFWEAMRERYGVMKEAAVSGLKLREKSASGMVGGDAAMLAGGDLFLGPVVTKTAAYAIAISEVNASMGRIVACPTAGSCGIVPGAVLAVCECLDYPEEAAIRALFTAAGIGEVVAKNATVAGAVGGCQAECGTAAAMAAAAVVELRGGTAYQSAQAVALALKNMLGLICDPVAGLVEVPCVKRNGFAAVHALLAAQLALAGVESVIPADEVIAAMYRIGLDLPSSLKETSEGGLAKTPTGQKINERLLI</sequence>
<dbReference type="EMBL" id="FODY01000017">
    <property type="protein sequence ID" value="SEP30147.1"/>
    <property type="molecule type" value="Genomic_DNA"/>
</dbReference>
<evidence type="ECO:0000259" key="12">
    <source>
        <dbReference type="Pfam" id="PF03313"/>
    </source>
</evidence>
<keyword evidence="9 11" id="KW-0456">Lyase</keyword>
<evidence type="ECO:0000256" key="10">
    <source>
        <dbReference type="ARBA" id="ARBA00049406"/>
    </source>
</evidence>
<dbReference type="OrthoDB" id="9805537at2"/>
<evidence type="ECO:0000256" key="8">
    <source>
        <dbReference type="ARBA" id="ARBA00023014"/>
    </source>
</evidence>
<name>A0A1H8WRU1_9FIRM</name>
<evidence type="ECO:0000256" key="6">
    <source>
        <dbReference type="ARBA" id="ARBA00022723"/>
    </source>
</evidence>
<evidence type="ECO:0000256" key="5">
    <source>
        <dbReference type="ARBA" id="ARBA00022485"/>
    </source>
</evidence>
<evidence type="ECO:0000256" key="7">
    <source>
        <dbReference type="ARBA" id="ARBA00023004"/>
    </source>
</evidence>
<dbReference type="AlphaFoldDB" id="A0A1H8WRU1"/>
<dbReference type="GO" id="GO:0003941">
    <property type="term" value="F:L-serine ammonia-lyase activity"/>
    <property type="evidence" value="ECO:0007669"/>
    <property type="project" value="UniProtKB-UniRule"/>
</dbReference>
<dbReference type="EC" id="4.3.1.17" evidence="11"/>
<keyword evidence="7 11" id="KW-0408">Iron</keyword>
<comment type="pathway">
    <text evidence="2">Carbohydrate biosynthesis; gluconeogenesis.</text>
</comment>
<dbReference type="STRING" id="112903.SAMN04490178_11756"/>
<keyword evidence="6 11" id="KW-0479">Metal-binding</keyword>
<dbReference type="SUPFAM" id="SSF103378">
    <property type="entry name" value="2-methylcitrate dehydratase PrpD"/>
    <property type="match status" value="1"/>
</dbReference>
<dbReference type="NCBIfam" id="TIGR00718">
    <property type="entry name" value="sda_alpha"/>
    <property type="match status" value="1"/>
</dbReference>
<evidence type="ECO:0000256" key="9">
    <source>
        <dbReference type="ARBA" id="ARBA00023239"/>
    </source>
</evidence>
<keyword evidence="5 11" id="KW-0004">4Fe-4S</keyword>
<dbReference type="PANTHER" id="PTHR30182">
    <property type="entry name" value="L-SERINE DEHYDRATASE"/>
    <property type="match status" value="1"/>
</dbReference>
<organism evidence="13 14">
    <name type="scientific">Propionispora vibrioides</name>
    <dbReference type="NCBI Taxonomy" id="112903"/>
    <lineage>
        <taxon>Bacteria</taxon>
        <taxon>Bacillati</taxon>
        <taxon>Bacillota</taxon>
        <taxon>Negativicutes</taxon>
        <taxon>Selenomonadales</taxon>
        <taxon>Sporomusaceae</taxon>
        <taxon>Propionispora</taxon>
    </lineage>
</organism>
<dbReference type="GO" id="GO:0046872">
    <property type="term" value="F:metal ion binding"/>
    <property type="evidence" value="ECO:0007669"/>
    <property type="project" value="UniProtKB-KW"/>
</dbReference>
<evidence type="ECO:0000256" key="11">
    <source>
        <dbReference type="RuleBase" id="RU366059"/>
    </source>
</evidence>
<evidence type="ECO:0000256" key="1">
    <source>
        <dbReference type="ARBA" id="ARBA00001966"/>
    </source>
</evidence>